<protein>
    <submittedName>
        <fullName evidence="1">Uncharacterized protein</fullName>
    </submittedName>
</protein>
<reference evidence="1 2" key="1">
    <citation type="submission" date="2011-07" db="EMBL/GenBank/DDBJ databases">
        <authorList>
            <person name="Durkin A.S."/>
            <person name="Kim M."/>
            <person name="Radune D."/>
            <person name="Hostetler J."/>
            <person name="Torralba M."/>
            <person name="Gillis M."/>
            <person name="Methe B."/>
            <person name="Sutton G."/>
            <person name="Nelson K.E."/>
        </authorList>
    </citation>
    <scope>NUCLEOTIDE SEQUENCE [LARGE SCALE GENOMIC DNA]</scope>
    <source>
        <strain evidence="1 2">F0392</strain>
    </source>
</reference>
<accession>F9NYZ2</accession>
<sequence>MGDCSFLLRFSWKFKFLKNLYFALKSKEFLQKFTQNSSIWVCGNRFFMIEY</sequence>
<gene>
    <name evidence="1" type="ORF">HMPREF9178_0856</name>
</gene>
<comment type="caution">
    <text evidence="1">The sequence shown here is derived from an EMBL/GenBank/DDBJ whole genome shotgun (WGS) entry which is preliminary data.</text>
</comment>
<dbReference type="Proteomes" id="UP000003771">
    <property type="component" value="Unassembled WGS sequence"/>
</dbReference>
<proteinExistence type="predicted"/>
<dbReference type="EMBL" id="AFUO01000001">
    <property type="protein sequence ID" value="EGR92758.1"/>
    <property type="molecule type" value="Genomic_DNA"/>
</dbReference>
<name>F9NYZ2_STROR</name>
<evidence type="ECO:0000313" key="2">
    <source>
        <dbReference type="Proteomes" id="UP000003771"/>
    </source>
</evidence>
<dbReference type="AlphaFoldDB" id="F9NYZ2"/>
<evidence type="ECO:0000313" key="1">
    <source>
        <dbReference type="EMBL" id="EGR92758.1"/>
    </source>
</evidence>
<organism evidence="1 2">
    <name type="scientific">Streptococcus mitis bv. 2 str. F0392</name>
    <dbReference type="NCBI Taxonomy" id="768726"/>
    <lineage>
        <taxon>Bacteria</taxon>
        <taxon>Bacillati</taxon>
        <taxon>Bacillota</taxon>
        <taxon>Bacilli</taxon>
        <taxon>Lactobacillales</taxon>
        <taxon>Streptococcaceae</taxon>
        <taxon>Streptococcus</taxon>
    </lineage>
</organism>